<evidence type="ECO:0000313" key="2">
    <source>
        <dbReference type="Proteomes" id="UP000501690"/>
    </source>
</evidence>
<sequence length="107" mass="11732">MVKGSRIWKKSNGKAAERWLGGSHNGVKPPGGLLIAARRHMSFYHFSGFHEEPPGGESLYRQALQTGNPVSGFKDTLPGGHAHPPGDASRIGSILRFSVFWSDFDRM</sequence>
<dbReference type="AlphaFoldDB" id="A0A4D6LYU5"/>
<evidence type="ECO:0000313" key="1">
    <source>
        <dbReference type="EMBL" id="QCD93730.1"/>
    </source>
</evidence>
<reference evidence="1 2" key="1">
    <citation type="submission" date="2019-04" db="EMBL/GenBank/DDBJ databases">
        <title>An improved genome assembly and genetic linkage map for asparagus bean, Vigna unguiculata ssp. sesquipedialis.</title>
        <authorList>
            <person name="Xia Q."/>
            <person name="Zhang R."/>
            <person name="Dong Y."/>
        </authorList>
    </citation>
    <scope>NUCLEOTIDE SEQUENCE [LARGE SCALE GENOMIC DNA]</scope>
    <source>
        <tissue evidence="1">Leaf</tissue>
    </source>
</reference>
<accession>A0A4D6LYU5</accession>
<keyword evidence="2" id="KW-1185">Reference proteome</keyword>
<gene>
    <name evidence="1" type="ORF">DEO72_LG5g1806</name>
</gene>
<proteinExistence type="predicted"/>
<dbReference type="Proteomes" id="UP000501690">
    <property type="component" value="Linkage Group LG5"/>
</dbReference>
<protein>
    <submittedName>
        <fullName evidence="1">Uncharacterized protein</fullName>
    </submittedName>
</protein>
<organism evidence="1 2">
    <name type="scientific">Vigna unguiculata</name>
    <name type="common">Cowpea</name>
    <dbReference type="NCBI Taxonomy" id="3917"/>
    <lineage>
        <taxon>Eukaryota</taxon>
        <taxon>Viridiplantae</taxon>
        <taxon>Streptophyta</taxon>
        <taxon>Embryophyta</taxon>
        <taxon>Tracheophyta</taxon>
        <taxon>Spermatophyta</taxon>
        <taxon>Magnoliopsida</taxon>
        <taxon>eudicotyledons</taxon>
        <taxon>Gunneridae</taxon>
        <taxon>Pentapetalae</taxon>
        <taxon>rosids</taxon>
        <taxon>fabids</taxon>
        <taxon>Fabales</taxon>
        <taxon>Fabaceae</taxon>
        <taxon>Papilionoideae</taxon>
        <taxon>50 kb inversion clade</taxon>
        <taxon>NPAAA clade</taxon>
        <taxon>indigoferoid/millettioid clade</taxon>
        <taxon>Phaseoleae</taxon>
        <taxon>Vigna</taxon>
    </lineage>
</organism>
<name>A0A4D6LYU5_VIGUN</name>
<dbReference type="EMBL" id="CP039349">
    <property type="protein sequence ID" value="QCD93730.1"/>
    <property type="molecule type" value="Genomic_DNA"/>
</dbReference>